<proteinExistence type="inferred from homology"/>
<comment type="caution">
    <text evidence="4">The sequence shown here is derived from an EMBL/GenBank/DDBJ whole genome shotgun (WGS) entry which is preliminary data.</text>
</comment>
<evidence type="ECO:0000256" key="2">
    <source>
        <dbReference type="PIRSR" id="PIRSR000137-2"/>
    </source>
</evidence>
<dbReference type="SUPFAM" id="SSF51905">
    <property type="entry name" value="FAD/NAD(P)-binding domain"/>
    <property type="match status" value="1"/>
</dbReference>
<evidence type="ECO:0000256" key="1">
    <source>
        <dbReference type="ARBA" id="ARBA00010790"/>
    </source>
</evidence>
<dbReference type="GO" id="GO:0050660">
    <property type="term" value="F:flavin adenine dinucleotide binding"/>
    <property type="evidence" value="ECO:0007669"/>
    <property type="project" value="InterPro"/>
</dbReference>
<name>A0A9Q0B4H5_9PEZI</name>
<dbReference type="EMBL" id="SDAQ01000022">
    <property type="protein sequence ID" value="KAI3554720.1"/>
    <property type="molecule type" value="Genomic_DNA"/>
</dbReference>
<keyword evidence="2" id="KW-0285">Flavoprotein</keyword>
<keyword evidence="5" id="KW-1185">Reference proteome</keyword>
<dbReference type="Gene3D" id="3.30.560.10">
    <property type="entry name" value="Glucose Oxidase, domain 3"/>
    <property type="match status" value="1"/>
</dbReference>
<sequence>MAAKYDFIIVGGGVAGLVVATRLSEIPDVQVLVLEAGEDQTADPRVNIPALGPSLVKTPSDWQFRTVPQVSVSQTAAAFWESGLLIEKCLQDGLGGREIAVPQGRLLGGSGALNGLSFTITTRSNVEAWASLGNPSWDWPTFNEASKKAYSIASGEGTGPLKLSLPDNVESFWPKIWQDTIRSLGFPDSCDPLSGQGVGSSLTPDTIDPETKQRSYAGSAYLQSAKSRSNLTVVTGALVEKIVFRSEAGEIVADGVQYTKDGETTTATAQKEVVLTAGTLNSPRILELSGVGNGELLRKLGIEVVLDNPHVGENLQNHVMVGASFEVLPELDTMDGIIRQEPAAVGAAMEAYGKGTGPFSRSGTVATAQLPLPAGKDITQLLDKLSGPNTSATPEFTKALEAYVRSVLTSSSEPSGYYLSLPGFALFSGDGTMAAPPPGEEKYFTIALLLAHPLSRGSSHITSASLESPAVAIDPAYLSHPFDVEVLARHIQLLEKIAASEPLRSQLKPSGKRNPVNALTDLEEAKEFVRKTAVGAHHFTGTCSMMPRELGGVVDEKLRVHGIRGLRVADASIVPITVRANPQATVYGIAERAADLIKSSL</sequence>
<dbReference type="InterPro" id="IPR007867">
    <property type="entry name" value="GMC_OxRtase_C"/>
</dbReference>
<dbReference type="OrthoDB" id="269227at2759"/>
<dbReference type="PANTHER" id="PTHR11552">
    <property type="entry name" value="GLUCOSE-METHANOL-CHOLINE GMC OXIDOREDUCTASE"/>
    <property type="match status" value="1"/>
</dbReference>
<accession>A0A9Q0B4H5</accession>
<dbReference type="AlphaFoldDB" id="A0A9Q0B4H5"/>
<dbReference type="PANTHER" id="PTHR11552:SF210">
    <property type="entry name" value="GLUCOSE-METHANOL-CHOLINE OXIDOREDUCTASE N-TERMINAL DOMAIN-CONTAINING PROTEIN-RELATED"/>
    <property type="match status" value="1"/>
</dbReference>
<dbReference type="InterPro" id="IPR012132">
    <property type="entry name" value="GMC_OxRdtase"/>
</dbReference>
<dbReference type="Gene3D" id="3.50.50.60">
    <property type="entry name" value="FAD/NAD(P)-binding domain"/>
    <property type="match status" value="1"/>
</dbReference>
<feature type="binding site" evidence="2">
    <location>
        <position position="239"/>
    </location>
    <ligand>
        <name>FAD</name>
        <dbReference type="ChEBI" id="CHEBI:57692"/>
    </ligand>
</feature>
<gene>
    <name evidence="4" type="ORF">CABS02_05201</name>
</gene>
<dbReference type="GO" id="GO:0016614">
    <property type="term" value="F:oxidoreductase activity, acting on CH-OH group of donors"/>
    <property type="evidence" value="ECO:0007669"/>
    <property type="project" value="InterPro"/>
</dbReference>
<organism evidence="4 5">
    <name type="scientific">Colletotrichum abscissum</name>
    <dbReference type="NCBI Taxonomy" id="1671311"/>
    <lineage>
        <taxon>Eukaryota</taxon>
        <taxon>Fungi</taxon>
        <taxon>Dikarya</taxon>
        <taxon>Ascomycota</taxon>
        <taxon>Pezizomycotina</taxon>
        <taxon>Sordariomycetes</taxon>
        <taxon>Hypocreomycetidae</taxon>
        <taxon>Glomerellales</taxon>
        <taxon>Glomerellaceae</taxon>
        <taxon>Colletotrichum</taxon>
        <taxon>Colletotrichum acutatum species complex</taxon>
    </lineage>
</organism>
<protein>
    <submittedName>
        <fullName evidence="4">GMC oxidoreductase</fullName>
    </submittedName>
</protein>
<keyword evidence="2" id="KW-0274">FAD</keyword>
<reference evidence="4" key="1">
    <citation type="submission" date="2019-01" db="EMBL/GenBank/DDBJ databases">
        <title>Colletotrichum abscissum LGMF1257.</title>
        <authorList>
            <person name="Baroncelli R."/>
        </authorList>
    </citation>
    <scope>NUCLEOTIDE SEQUENCE</scope>
    <source>
        <strain evidence="4">Ca142</strain>
    </source>
</reference>
<evidence type="ECO:0000313" key="4">
    <source>
        <dbReference type="EMBL" id="KAI3554720.1"/>
    </source>
</evidence>
<dbReference type="PROSITE" id="PS00624">
    <property type="entry name" value="GMC_OXRED_2"/>
    <property type="match status" value="1"/>
</dbReference>
<feature type="domain" description="Glucose-methanol-choline oxidoreductase N-terminal" evidence="3">
    <location>
        <begin position="278"/>
        <end position="292"/>
    </location>
</feature>
<comment type="cofactor">
    <cofactor evidence="2">
        <name>FAD</name>
        <dbReference type="ChEBI" id="CHEBI:57692"/>
    </cofactor>
</comment>
<dbReference type="InterPro" id="IPR000172">
    <property type="entry name" value="GMC_OxRdtase_N"/>
</dbReference>
<evidence type="ECO:0000313" key="5">
    <source>
        <dbReference type="Proteomes" id="UP001056436"/>
    </source>
</evidence>
<dbReference type="InterPro" id="IPR036188">
    <property type="entry name" value="FAD/NAD-bd_sf"/>
</dbReference>
<dbReference type="Proteomes" id="UP001056436">
    <property type="component" value="Unassembled WGS sequence"/>
</dbReference>
<evidence type="ECO:0000259" key="3">
    <source>
        <dbReference type="PROSITE" id="PS00624"/>
    </source>
</evidence>
<comment type="similarity">
    <text evidence="1">Belongs to the GMC oxidoreductase family.</text>
</comment>
<dbReference type="PIRSF" id="PIRSF000137">
    <property type="entry name" value="Alcohol_oxidase"/>
    <property type="match status" value="1"/>
</dbReference>
<dbReference type="Pfam" id="PF05199">
    <property type="entry name" value="GMC_oxred_C"/>
    <property type="match status" value="1"/>
</dbReference>
<feature type="binding site" evidence="2">
    <location>
        <begin position="582"/>
        <end position="583"/>
    </location>
    <ligand>
        <name>FAD</name>
        <dbReference type="ChEBI" id="CHEBI:57692"/>
    </ligand>
</feature>
<dbReference type="Pfam" id="PF00732">
    <property type="entry name" value="GMC_oxred_N"/>
    <property type="match status" value="1"/>
</dbReference>
<dbReference type="SUPFAM" id="SSF54373">
    <property type="entry name" value="FAD-linked reductases, C-terminal domain"/>
    <property type="match status" value="1"/>
</dbReference>